<keyword evidence="1" id="KW-0472">Membrane</keyword>
<dbReference type="InterPro" id="IPR050817">
    <property type="entry name" value="DjlA_DnaK_co-chaperone"/>
</dbReference>
<dbReference type="Proteomes" id="UP000262056">
    <property type="component" value="Unassembled WGS sequence"/>
</dbReference>
<organism evidence="3 4">
    <name type="scientific">candidate division WWE3 bacterium</name>
    <dbReference type="NCBI Taxonomy" id="2053526"/>
    <lineage>
        <taxon>Bacteria</taxon>
        <taxon>Katanobacteria</taxon>
    </lineage>
</organism>
<evidence type="ECO:0000313" key="4">
    <source>
        <dbReference type="Proteomes" id="UP000262056"/>
    </source>
</evidence>
<feature type="transmembrane region" description="Helical" evidence="1">
    <location>
        <begin position="236"/>
        <end position="254"/>
    </location>
</feature>
<evidence type="ECO:0000259" key="2">
    <source>
        <dbReference type="PROSITE" id="PS50076"/>
    </source>
</evidence>
<sequence>MPTDSSDYYAILGVAKNAPLDEIKAQYKKLVKENHPDQYNGLKSRYEQNGDNALLKLIKEKILESERFCKLLNEAFGMLSDPVKRKQYDAHIFEPVIEAPRVIVFPRRLSFGNLLEGQKKSSFFTIKNEEGRAASIDINWEGEKPDWGDLVVEPDESATFPIKITVAVNTTGIPSGQKSDRVVVIVDGVTFGVEVLLNVEKRVELRTTPPTYRPSIATPAASTLGSMTTPRKPSRWVIPLILLLIMICGGALIADVQNGIVLLTNW</sequence>
<dbReference type="SMART" id="SM00271">
    <property type="entry name" value="DnaJ"/>
    <property type="match status" value="1"/>
</dbReference>
<evidence type="ECO:0000313" key="3">
    <source>
        <dbReference type="EMBL" id="HCQ40668.1"/>
    </source>
</evidence>
<protein>
    <submittedName>
        <fullName evidence="3">J domain-containing protein</fullName>
    </submittedName>
</protein>
<dbReference type="SUPFAM" id="SSF46565">
    <property type="entry name" value="Chaperone J-domain"/>
    <property type="match status" value="1"/>
</dbReference>
<dbReference type="Gene3D" id="1.10.287.110">
    <property type="entry name" value="DnaJ domain"/>
    <property type="match status" value="1"/>
</dbReference>
<proteinExistence type="predicted"/>
<dbReference type="Pfam" id="PF00226">
    <property type="entry name" value="DnaJ"/>
    <property type="match status" value="1"/>
</dbReference>
<accession>A0A656PML8</accession>
<comment type="caution">
    <text evidence="3">The sequence shown here is derived from an EMBL/GenBank/DDBJ whole genome shotgun (WGS) entry which is preliminary data.</text>
</comment>
<dbReference type="InterPro" id="IPR036869">
    <property type="entry name" value="J_dom_sf"/>
</dbReference>
<keyword evidence="1" id="KW-0812">Transmembrane</keyword>
<keyword evidence="1" id="KW-1133">Transmembrane helix</keyword>
<dbReference type="PRINTS" id="PR00625">
    <property type="entry name" value="JDOMAIN"/>
</dbReference>
<reference evidence="3 4" key="1">
    <citation type="journal article" date="2018" name="Nat. Biotechnol.">
        <title>A standardized bacterial taxonomy based on genome phylogeny substantially revises the tree of life.</title>
        <authorList>
            <person name="Parks D.H."/>
            <person name="Chuvochina M."/>
            <person name="Waite D.W."/>
            <person name="Rinke C."/>
            <person name="Skarshewski A."/>
            <person name="Chaumeil P.A."/>
            <person name="Hugenholtz P."/>
        </authorList>
    </citation>
    <scope>NUCLEOTIDE SEQUENCE [LARGE SCALE GENOMIC DNA]</scope>
    <source>
        <strain evidence="3">UBA12021</strain>
    </source>
</reference>
<dbReference type="InterPro" id="IPR001623">
    <property type="entry name" value="DnaJ_domain"/>
</dbReference>
<evidence type="ECO:0000256" key="1">
    <source>
        <dbReference type="SAM" id="Phobius"/>
    </source>
</evidence>
<name>A0A656PML8_UNCKA</name>
<dbReference type="EMBL" id="DQFB01000004">
    <property type="protein sequence ID" value="HCQ40668.1"/>
    <property type="molecule type" value="Genomic_DNA"/>
</dbReference>
<dbReference type="PROSITE" id="PS50076">
    <property type="entry name" value="DNAJ_2"/>
    <property type="match status" value="1"/>
</dbReference>
<dbReference type="AlphaFoldDB" id="A0A656PML8"/>
<gene>
    <name evidence="3" type="ORF">DIU24_03085</name>
</gene>
<dbReference type="PANTHER" id="PTHR24074">
    <property type="entry name" value="CO-CHAPERONE PROTEIN DJLA"/>
    <property type="match status" value="1"/>
</dbReference>
<dbReference type="CDD" id="cd06257">
    <property type="entry name" value="DnaJ"/>
    <property type="match status" value="1"/>
</dbReference>
<feature type="domain" description="J" evidence="2">
    <location>
        <begin position="7"/>
        <end position="92"/>
    </location>
</feature>